<comment type="caution">
    <text evidence="2">The sequence shown here is derived from an EMBL/GenBank/DDBJ whole genome shotgun (WGS) entry which is preliminary data.</text>
</comment>
<reference evidence="3" key="1">
    <citation type="journal article" date="2019" name="Int. J. Syst. Evol. Microbiol.">
        <title>The Global Catalogue of Microorganisms (GCM) 10K type strain sequencing project: providing services to taxonomists for standard genome sequencing and annotation.</title>
        <authorList>
            <consortium name="The Broad Institute Genomics Platform"/>
            <consortium name="The Broad Institute Genome Sequencing Center for Infectious Disease"/>
            <person name="Wu L."/>
            <person name="Ma J."/>
        </authorList>
    </citation>
    <scope>NUCLEOTIDE SEQUENCE [LARGE SCALE GENOMIC DNA]</scope>
    <source>
        <strain evidence="3">JCM 17927</strain>
    </source>
</reference>
<keyword evidence="3" id="KW-1185">Reference proteome</keyword>
<dbReference type="Gene3D" id="2.40.128.110">
    <property type="entry name" value="Lipid/polyisoprenoid-binding, YceI-like"/>
    <property type="match status" value="1"/>
</dbReference>
<protein>
    <submittedName>
        <fullName evidence="2">YceI family protein</fullName>
    </submittedName>
</protein>
<organism evidence="2 3">
    <name type="scientific">Nibrella saemangeumensis</name>
    <dbReference type="NCBI Taxonomy" id="1084526"/>
    <lineage>
        <taxon>Bacteria</taxon>
        <taxon>Pseudomonadati</taxon>
        <taxon>Bacteroidota</taxon>
        <taxon>Cytophagia</taxon>
        <taxon>Cytophagales</taxon>
        <taxon>Spirosomataceae</taxon>
        <taxon>Nibrella</taxon>
    </lineage>
</organism>
<dbReference type="Proteomes" id="UP001501175">
    <property type="component" value="Unassembled WGS sequence"/>
</dbReference>
<dbReference type="Pfam" id="PF04264">
    <property type="entry name" value="YceI"/>
    <property type="match status" value="1"/>
</dbReference>
<accession>A0ABP8NNU5</accession>
<dbReference type="EMBL" id="BAABHD010000083">
    <property type="protein sequence ID" value="GAA4468875.1"/>
    <property type="molecule type" value="Genomic_DNA"/>
</dbReference>
<dbReference type="PANTHER" id="PTHR34406:SF1">
    <property type="entry name" value="PROTEIN YCEI"/>
    <property type="match status" value="1"/>
</dbReference>
<dbReference type="InterPro" id="IPR007372">
    <property type="entry name" value="Lipid/polyisoprenoid-bd_YceI"/>
</dbReference>
<evidence type="ECO:0000259" key="1">
    <source>
        <dbReference type="SMART" id="SM00867"/>
    </source>
</evidence>
<dbReference type="SMART" id="SM00867">
    <property type="entry name" value="YceI"/>
    <property type="match status" value="1"/>
</dbReference>
<proteinExistence type="predicted"/>
<name>A0ABP8NNU5_9BACT</name>
<dbReference type="SUPFAM" id="SSF101874">
    <property type="entry name" value="YceI-like"/>
    <property type="match status" value="1"/>
</dbReference>
<sequence>MVYVKGSRLAALVIVLTFAGAWSPAANPLWGKRKLMADKSASVVTYAMKHPMHSWEGVSRDVNSAIVYNDETQAVENVAVSIKVASFDSGNANRDSNAMETLEALKYPNVTFVSQNIQAGANGGLTIKGNMTFHNVTKPITVQATRKDGNGRITVDGGFDLQLSDYNVKRPTLMTIPVDEEVRMKFTVVYKL</sequence>
<gene>
    <name evidence="2" type="ORF">GCM10023189_54950</name>
</gene>
<dbReference type="InterPro" id="IPR036761">
    <property type="entry name" value="TTHA0802/YceI-like_sf"/>
</dbReference>
<evidence type="ECO:0000313" key="2">
    <source>
        <dbReference type="EMBL" id="GAA4468875.1"/>
    </source>
</evidence>
<evidence type="ECO:0000313" key="3">
    <source>
        <dbReference type="Proteomes" id="UP001501175"/>
    </source>
</evidence>
<dbReference type="PANTHER" id="PTHR34406">
    <property type="entry name" value="PROTEIN YCEI"/>
    <property type="match status" value="1"/>
</dbReference>
<dbReference type="RefSeq" id="WP_345249217.1">
    <property type="nucleotide sequence ID" value="NZ_BAABHD010000083.1"/>
</dbReference>
<feature type="domain" description="Lipid/polyisoprenoid-binding YceI-like" evidence="1">
    <location>
        <begin position="34"/>
        <end position="191"/>
    </location>
</feature>